<feature type="compositionally biased region" description="Basic residues" evidence="1">
    <location>
        <begin position="68"/>
        <end position="78"/>
    </location>
</feature>
<evidence type="ECO:0000256" key="2">
    <source>
        <dbReference type="SAM" id="Phobius"/>
    </source>
</evidence>
<keyword evidence="2" id="KW-1133">Transmembrane helix</keyword>
<reference evidence="3" key="1">
    <citation type="submission" date="2022-01" db="EMBL/GenBank/DDBJ databases">
        <authorList>
            <person name="King R."/>
        </authorList>
    </citation>
    <scope>NUCLEOTIDE SEQUENCE</scope>
</reference>
<feature type="compositionally biased region" description="Low complexity" evidence="1">
    <location>
        <begin position="55"/>
        <end position="67"/>
    </location>
</feature>
<dbReference type="EMBL" id="OU892277">
    <property type="protein sequence ID" value="CAG9760981.1"/>
    <property type="molecule type" value="Genomic_DNA"/>
</dbReference>
<keyword evidence="2" id="KW-0472">Membrane</keyword>
<dbReference type="Proteomes" id="UP001152799">
    <property type="component" value="Chromosome 1"/>
</dbReference>
<keyword evidence="2" id="KW-0812">Transmembrane</keyword>
<accession>A0A9N9MAT7</accession>
<evidence type="ECO:0000313" key="3">
    <source>
        <dbReference type="EMBL" id="CAG9760981.1"/>
    </source>
</evidence>
<gene>
    <name evidence="3" type="ORF">CEUTPL_LOCUS1694</name>
</gene>
<keyword evidence="4" id="KW-1185">Reference proteome</keyword>
<evidence type="ECO:0000256" key="1">
    <source>
        <dbReference type="SAM" id="MobiDB-lite"/>
    </source>
</evidence>
<sequence length="111" mass="12909">MPTIPTCVREIIGSLILGAVQSEIFTRQIPAPLATICLTGSLSLIYYHYRRNRNNAMRNSSSPSNSRRTIRRSRSRGRRIRAAQLRRSCENIRPRMNFERLLPVNFRRHSV</sequence>
<protein>
    <submittedName>
        <fullName evidence="3">Uncharacterized protein</fullName>
    </submittedName>
</protein>
<feature type="region of interest" description="Disordered" evidence="1">
    <location>
        <begin position="55"/>
        <end position="78"/>
    </location>
</feature>
<feature type="transmembrane region" description="Helical" evidence="2">
    <location>
        <begin position="29"/>
        <end position="49"/>
    </location>
</feature>
<organism evidence="3 4">
    <name type="scientific">Ceutorhynchus assimilis</name>
    <name type="common">cabbage seed weevil</name>
    <dbReference type="NCBI Taxonomy" id="467358"/>
    <lineage>
        <taxon>Eukaryota</taxon>
        <taxon>Metazoa</taxon>
        <taxon>Ecdysozoa</taxon>
        <taxon>Arthropoda</taxon>
        <taxon>Hexapoda</taxon>
        <taxon>Insecta</taxon>
        <taxon>Pterygota</taxon>
        <taxon>Neoptera</taxon>
        <taxon>Endopterygota</taxon>
        <taxon>Coleoptera</taxon>
        <taxon>Polyphaga</taxon>
        <taxon>Cucujiformia</taxon>
        <taxon>Curculionidae</taxon>
        <taxon>Ceutorhynchinae</taxon>
        <taxon>Ceutorhynchus</taxon>
    </lineage>
</organism>
<dbReference type="AlphaFoldDB" id="A0A9N9MAT7"/>
<evidence type="ECO:0000313" key="4">
    <source>
        <dbReference type="Proteomes" id="UP001152799"/>
    </source>
</evidence>
<proteinExistence type="predicted"/>
<name>A0A9N9MAT7_9CUCU</name>